<sequence>MADPVGAERRGGAAMKAFEGIRILDATHVFAGPFCTYQMAWLGAEVIRVEAVEPLDFIRYASPDEDQQRAGMADAFLIQNANKASVALDLKSPKGQDAFRRLAKTSDVVIENYRPGTMAKLGLGPGDLMAADPRLVYCSVSGFGQTGPLRDVPAYDHFVQGISGMMALQGDESTGPMRVGWPVIDYVAGLAAAFALSAALYRRQASGEGQYVDVAMLDAALSIMGPAVGPWLTSGRLPAKTGRQAASGSPFSGMFDTADGILVVAANTPKQASSLCRVIGREDLAGNPDVMPWQGRPEISARVQPLLAEAFATRSALEWEALLAPASVPAGKLRHVGEIAAHEQVAARGLIRHVDHVPGLGRGIDVLGPGFLFGDASAQVETPSPPPLKGADTRRYLREAGLDDAGIDAMIAEGTASEPN</sequence>
<dbReference type="Gene3D" id="3.40.50.10540">
    <property type="entry name" value="Crotonobetainyl-coa:carnitine coa-transferase, domain 1"/>
    <property type="match status" value="1"/>
</dbReference>
<comment type="caution">
    <text evidence="2">The sequence shown here is derived from an EMBL/GenBank/DDBJ whole genome shotgun (WGS) entry which is preliminary data.</text>
</comment>
<keyword evidence="3" id="KW-1185">Reference proteome</keyword>
<keyword evidence="1 2" id="KW-0808">Transferase</keyword>
<name>A0A2M9G586_9PROT</name>
<evidence type="ECO:0000256" key="1">
    <source>
        <dbReference type="ARBA" id="ARBA00022679"/>
    </source>
</evidence>
<gene>
    <name evidence="2" type="ORF">CVT23_04250</name>
</gene>
<protein>
    <submittedName>
        <fullName evidence="2">CoA transferase</fullName>
    </submittedName>
</protein>
<dbReference type="PANTHER" id="PTHR48207">
    <property type="entry name" value="SUCCINATE--HYDROXYMETHYLGLUTARATE COA-TRANSFERASE"/>
    <property type="match status" value="1"/>
</dbReference>
<dbReference type="InterPro" id="IPR044855">
    <property type="entry name" value="CoA-Trfase_III_dom3_sf"/>
</dbReference>
<evidence type="ECO:0000313" key="3">
    <source>
        <dbReference type="Proteomes" id="UP000229498"/>
    </source>
</evidence>
<reference evidence="2 3" key="1">
    <citation type="submission" date="2017-11" db="EMBL/GenBank/DDBJ databases">
        <title>Draft genome sequence of Rhizobiales bacterium SY3-13.</title>
        <authorList>
            <person name="Sun C."/>
        </authorList>
    </citation>
    <scope>NUCLEOTIDE SEQUENCE [LARGE SCALE GENOMIC DNA]</scope>
    <source>
        <strain evidence="2 3">SY3-13</strain>
    </source>
</reference>
<dbReference type="EMBL" id="PHIG01000012">
    <property type="protein sequence ID" value="PJK30889.1"/>
    <property type="molecule type" value="Genomic_DNA"/>
</dbReference>
<dbReference type="SUPFAM" id="SSF89796">
    <property type="entry name" value="CoA-transferase family III (CaiB/BaiF)"/>
    <property type="match status" value="1"/>
</dbReference>
<dbReference type="Proteomes" id="UP000229498">
    <property type="component" value="Unassembled WGS sequence"/>
</dbReference>
<dbReference type="GO" id="GO:0008410">
    <property type="term" value="F:CoA-transferase activity"/>
    <property type="evidence" value="ECO:0007669"/>
    <property type="project" value="TreeGrafter"/>
</dbReference>
<dbReference type="AlphaFoldDB" id="A0A2M9G586"/>
<dbReference type="InterPro" id="IPR050483">
    <property type="entry name" value="CoA-transferase_III_domain"/>
</dbReference>
<dbReference type="Gene3D" id="3.30.1540.10">
    <property type="entry name" value="formyl-coa transferase, domain 3"/>
    <property type="match status" value="1"/>
</dbReference>
<dbReference type="OrthoDB" id="7457784at2"/>
<dbReference type="PANTHER" id="PTHR48207:SF3">
    <property type="entry name" value="SUCCINATE--HYDROXYMETHYLGLUTARATE COA-TRANSFERASE"/>
    <property type="match status" value="1"/>
</dbReference>
<dbReference type="Pfam" id="PF02515">
    <property type="entry name" value="CoA_transf_3"/>
    <property type="match status" value="1"/>
</dbReference>
<dbReference type="InterPro" id="IPR023606">
    <property type="entry name" value="CoA-Trfase_III_dom_1_sf"/>
</dbReference>
<organism evidence="2 3">
    <name type="scientific">Minwuia thermotolerans</name>
    <dbReference type="NCBI Taxonomy" id="2056226"/>
    <lineage>
        <taxon>Bacteria</taxon>
        <taxon>Pseudomonadati</taxon>
        <taxon>Pseudomonadota</taxon>
        <taxon>Alphaproteobacteria</taxon>
        <taxon>Minwuiales</taxon>
        <taxon>Minwuiaceae</taxon>
        <taxon>Minwuia</taxon>
    </lineage>
</organism>
<accession>A0A2M9G586</accession>
<dbReference type="InterPro" id="IPR003673">
    <property type="entry name" value="CoA-Trfase_fam_III"/>
</dbReference>
<proteinExistence type="predicted"/>
<evidence type="ECO:0000313" key="2">
    <source>
        <dbReference type="EMBL" id="PJK30889.1"/>
    </source>
</evidence>